<reference evidence="2 3" key="1">
    <citation type="submission" date="2020-08" db="EMBL/GenBank/DDBJ databases">
        <title>Genomic Encyclopedia of Type Strains, Phase IV (KMG-IV): sequencing the most valuable type-strain genomes for metagenomic binning, comparative biology and taxonomic classification.</title>
        <authorList>
            <person name="Goeker M."/>
        </authorList>
    </citation>
    <scope>NUCLEOTIDE SEQUENCE [LARGE SCALE GENOMIC DNA]</scope>
    <source>
        <strain evidence="2 3">DSM 17075</strain>
    </source>
</reference>
<protein>
    <submittedName>
        <fullName evidence="2">Uncharacterized protein</fullName>
    </submittedName>
</protein>
<evidence type="ECO:0000313" key="3">
    <source>
        <dbReference type="Proteomes" id="UP000559598"/>
    </source>
</evidence>
<dbReference type="EMBL" id="JACIDE010000026">
    <property type="protein sequence ID" value="MBB4075168.1"/>
    <property type="molecule type" value="Genomic_DNA"/>
</dbReference>
<feature type="compositionally biased region" description="Polar residues" evidence="1">
    <location>
        <begin position="86"/>
        <end position="97"/>
    </location>
</feature>
<evidence type="ECO:0000313" key="2">
    <source>
        <dbReference type="EMBL" id="MBB4075168.1"/>
    </source>
</evidence>
<dbReference type="AlphaFoldDB" id="A0A840DYW3"/>
<keyword evidence="3" id="KW-1185">Reference proteome</keyword>
<gene>
    <name evidence="2" type="ORF">GGR02_002985</name>
</gene>
<accession>A0A840DYW3</accession>
<proteinExistence type="predicted"/>
<dbReference type="RefSeq" id="WP_183185680.1">
    <property type="nucleotide sequence ID" value="NZ_BMNP01000026.1"/>
</dbReference>
<dbReference type="Proteomes" id="UP000559598">
    <property type="component" value="Unassembled WGS sequence"/>
</dbReference>
<evidence type="ECO:0000256" key="1">
    <source>
        <dbReference type="SAM" id="MobiDB-lite"/>
    </source>
</evidence>
<comment type="caution">
    <text evidence="2">The sequence shown here is derived from an EMBL/GenBank/DDBJ whole genome shotgun (WGS) entry which is preliminary data.</text>
</comment>
<sequence length="103" mass="11531">MKGVTVMYSVFVHTKPLKKTLTAADEAIIAQLQTLQPGTEINVHTKKQTYYNAIFQSFHPKKWLVTLVTDSFYPDGEKRITVPVGTITSLDTPSSAQSDEEEE</sequence>
<name>A0A840DYW3_9BACL</name>
<feature type="region of interest" description="Disordered" evidence="1">
    <location>
        <begin position="84"/>
        <end position="103"/>
    </location>
</feature>
<organism evidence="2 3">
    <name type="scientific">Anoxybacteroides voinovskiense</name>
    <dbReference type="NCBI Taxonomy" id="230470"/>
    <lineage>
        <taxon>Bacteria</taxon>
        <taxon>Bacillati</taxon>
        <taxon>Bacillota</taxon>
        <taxon>Bacilli</taxon>
        <taxon>Bacillales</taxon>
        <taxon>Anoxybacillaceae</taxon>
        <taxon>Anoxybacteroides</taxon>
    </lineage>
</organism>